<dbReference type="PROSITE" id="PS50109">
    <property type="entry name" value="HIS_KIN"/>
    <property type="match status" value="1"/>
</dbReference>
<dbReference type="SUPFAM" id="SSF55874">
    <property type="entry name" value="ATPase domain of HSP90 chaperone/DNA topoisomerase II/histidine kinase"/>
    <property type="match status" value="1"/>
</dbReference>
<dbReference type="GO" id="GO:0000155">
    <property type="term" value="F:phosphorelay sensor kinase activity"/>
    <property type="evidence" value="ECO:0007669"/>
    <property type="project" value="InterPro"/>
</dbReference>
<dbReference type="Pfam" id="PF00512">
    <property type="entry name" value="HisKA"/>
    <property type="match status" value="1"/>
</dbReference>
<accession>A0A1F6D0N7</accession>
<dbReference type="InterPro" id="IPR015943">
    <property type="entry name" value="WD40/YVTN_repeat-like_dom_sf"/>
</dbReference>
<dbReference type="Gene3D" id="2.60.40.10">
    <property type="entry name" value="Immunoglobulins"/>
    <property type="match status" value="1"/>
</dbReference>
<sequence>MPTLARLCFNVPPVQRAAFEAVYREKVVPLLRAHGLVESSERGRATPDSIFSRLFEVRTVPEIVEKQEALRQDTRLKEVLRSAGAGLLWTWGSLPKLGRLTFEAYAAPAGSGTVVPAGPGKIVPAGPGRGHWRTYEVTDGLADVNVYSIHQDRDGYLWFGTNGGGVSQYDGRDWLTFTNKDGLVSNLVRTGFQDREGNLWFGTSGSGVSRYDGRKFTNFTTKDGLANNIVLSIFQDQEGNLWFGTDGGGVSRYNGQTWTTFTARDGLADDHVRSVFQDREGVLWFGADDGGVIRYDGQARPRGSEPALPVLSTAEGSGTKGQALRQSSGQAWTRLTTRDGLASNAVSCIFQDREGNLWFGTEQGLSRYNGRSFTTFTIQQGLAHNEVNSIFQDREGYLWLGTGGGLSRYDGKTFTNFTTQDGLAHKVVRSIFQDREGYLWLGTGGGVGRYDTHSFTTYTAKDGIAYDVVLSLFQGRDRHIWICTEEGVSRYDGKYFTIFSAQDGLPHNYVRLVFQDQKGHFWFSTRGGVSRYDGKTFTIFSAQDGLVSNNVLSIYQDRDGHLWFGTRDHGVSRYDGKRFITYTVSDGLADRGVRSIYQDRDGHLWFGAYGGRVSRYDGERFSTYILIDSGLVNNIIFSIYQDREGYLWFGTEGAGVKRYDGKTFTGFTVKDGLSHNIVRSVLQDQKGHFWFSTYGGGVTQYDGRVFQAMNHLDGLASNQVVPILQDQRGDLWFGTLKGLTRYRPPVPFPPPVAVDAVVADRRHEKATELAIPSTVDLTVFEFHGMSFKTRPEQMVYRYWLRGYDKDWRTTHNRRVEYHDLPRGTYTFEVQAVDRDLVYSERPATVTLRVRVPYERIGWFSALSLAVALVVWQTARVVRRDRRLAAANQDLKRGIEERARLDERLQQLHYLYRLRSALGTARSPEEALRQAGEALMETLAPVTGVGVVIQHDGRTWKFGEPPLLSPRERGEDVSLPVHGEGRGGGESNPQSGGVRYDRGLFWGERERGRLVLFSGMELSEAQERALLDETAGQIARALEARELEMQLLQSARLVSLGQMAAGVAHELNQPLTALSATAGDIYLRLVEDLRLPPEQLKEMMQDVLDLIRRMSGTVDHMRVFSRDTAQEPGVPFSVNEVIRSGLHLIEAQLKSHGIGLRLDLSEALPPVSGNPHQMEQVFLNLLGNARDALDEKEQCGDHVSGIVQPSPWQATPATPLPLVGEG</sequence>
<protein>
    <recommendedName>
        <fullName evidence="3">Histidine kinase domain-containing protein</fullName>
    </recommendedName>
</protein>
<keyword evidence="1" id="KW-0597">Phosphoprotein</keyword>
<dbReference type="Pfam" id="PF07495">
    <property type="entry name" value="Y_Y_Y"/>
    <property type="match status" value="1"/>
</dbReference>
<dbReference type="InterPro" id="IPR013783">
    <property type="entry name" value="Ig-like_fold"/>
</dbReference>
<evidence type="ECO:0000256" key="1">
    <source>
        <dbReference type="ARBA" id="ARBA00022553"/>
    </source>
</evidence>
<dbReference type="InterPro" id="IPR005467">
    <property type="entry name" value="His_kinase_dom"/>
</dbReference>
<dbReference type="Gene3D" id="2.130.10.10">
    <property type="entry name" value="YVTN repeat-like/Quinoprotein amine dehydrogenase"/>
    <property type="match status" value="9"/>
</dbReference>
<dbReference type="Gene3D" id="3.30.565.10">
    <property type="entry name" value="Histidine kinase-like ATPase, C-terminal domain"/>
    <property type="match status" value="1"/>
</dbReference>
<dbReference type="InterPro" id="IPR011123">
    <property type="entry name" value="Y_Y_Y"/>
</dbReference>
<evidence type="ECO:0000256" key="2">
    <source>
        <dbReference type="SAM" id="MobiDB-lite"/>
    </source>
</evidence>
<feature type="non-terminal residue" evidence="4">
    <location>
        <position position="1221"/>
    </location>
</feature>
<dbReference type="InterPro" id="IPR003661">
    <property type="entry name" value="HisK_dim/P_dom"/>
</dbReference>
<dbReference type="Pfam" id="PF07494">
    <property type="entry name" value="Reg_prop"/>
    <property type="match status" value="12"/>
</dbReference>
<dbReference type="Proteomes" id="UP000178606">
    <property type="component" value="Unassembled WGS sequence"/>
</dbReference>
<proteinExistence type="predicted"/>
<dbReference type="PANTHER" id="PTHR43547:SF2">
    <property type="entry name" value="HYBRID SIGNAL TRANSDUCTION HISTIDINE KINASE C"/>
    <property type="match status" value="1"/>
</dbReference>
<dbReference type="InterPro" id="IPR036890">
    <property type="entry name" value="HATPase_C_sf"/>
</dbReference>
<dbReference type="EMBL" id="MFKF01000091">
    <property type="protein sequence ID" value="OGG54945.1"/>
    <property type="molecule type" value="Genomic_DNA"/>
</dbReference>
<dbReference type="SMART" id="SM00388">
    <property type="entry name" value="HisKA"/>
    <property type="match status" value="1"/>
</dbReference>
<comment type="caution">
    <text evidence="4">The sequence shown here is derived from an EMBL/GenBank/DDBJ whole genome shotgun (WGS) entry which is preliminary data.</text>
</comment>
<evidence type="ECO:0000259" key="3">
    <source>
        <dbReference type="PROSITE" id="PS50109"/>
    </source>
</evidence>
<gene>
    <name evidence="4" type="ORF">A3F84_06935</name>
</gene>
<feature type="domain" description="Histidine kinase" evidence="3">
    <location>
        <begin position="1061"/>
        <end position="1221"/>
    </location>
</feature>
<dbReference type="SUPFAM" id="SSF63829">
    <property type="entry name" value="Calcium-dependent phosphotriesterase"/>
    <property type="match status" value="3"/>
</dbReference>
<evidence type="ECO:0000313" key="5">
    <source>
        <dbReference type="Proteomes" id="UP000178606"/>
    </source>
</evidence>
<evidence type="ECO:0000313" key="4">
    <source>
        <dbReference type="EMBL" id="OGG54945.1"/>
    </source>
</evidence>
<feature type="region of interest" description="Disordered" evidence="2">
    <location>
        <begin position="1197"/>
        <end position="1221"/>
    </location>
</feature>
<organism evidence="4 5">
    <name type="scientific">Handelsmanbacteria sp. (strain RIFCSPLOWO2_12_FULL_64_10)</name>
    <dbReference type="NCBI Taxonomy" id="1817868"/>
    <lineage>
        <taxon>Bacteria</taxon>
        <taxon>Candidatus Handelsmaniibacteriota</taxon>
    </lineage>
</organism>
<name>A0A1F6D0N7_HANXR</name>
<feature type="region of interest" description="Disordered" evidence="2">
    <location>
        <begin position="958"/>
        <end position="991"/>
    </location>
</feature>
<dbReference type="Gene3D" id="1.10.287.130">
    <property type="match status" value="1"/>
</dbReference>
<reference evidence="4 5" key="1">
    <citation type="journal article" date="2016" name="Nat. Commun.">
        <title>Thousands of microbial genomes shed light on interconnected biogeochemical processes in an aquifer system.</title>
        <authorList>
            <person name="Anantharaman K."/>
            <person name="Brown C.T."/>
            <person name="Hug L.A."/>
            <person name="Sharon I."/>
            <person name="Castelle C.J."/>
            <person name="Probst A.J."/>
            <person name="Thomas B.C."/>
            <person name="Singh A."/>
            <person name="Wilkins M.J."/>
            <person name="Karaoz U."/>
            <person name="Brodie E.L."/>
            <person name="Williams K.H."/>
            <person name="Hubbard S.S."/>
            <person name="Banfield J.F."/>
        </authorList>
    </citation>
    <scope>NUCLEOTIDE SEQUENCE [LARGE SCALE GENOMIC DNA]</scope>
    <source>
        <strain evidence="5">RIFCSPLOWO2_12_FULL_64_10</strain>
    </source>
</reference>
<dbReference type="PANTHER" id="PTHR43547">
    <property type="entry name" value="TWO-COMPONENT HISTIDINE KINASE"/>
    <property type="match status" value="1"/>
</dbReference>
<dbReference type="CDD" id="cd00082">
    <property type="entry name" value="HisKA"/>
    <property type="match status" value="1"/>
</dbReference>
<dbReference type="InterPro" id="IPR011110">
    <property type="entry name" value="Reg_prop"/>
</dbReference>
<dbReference type="AlphaFoldDB" id="A0A1F6D0N7"/>